<feature type="region of interest" description="Disordered" evidence="1">
    <location>
        <begin position="1235"/>
        <end position="1259"/>
    </location>
</feature>
<feature type="compositionally biased region" description="Low complexity" evidence="1">
    <location>
        <begin position="625"/>
        <end position="649"/>
    </location>
</feature>
<dbReference type="EMBL" id="JANKHO010000082">
    <property type="protein sequence ID" value="KAJ3515760.1"/>
    <property type="molecule type" value="Genomic_DNA"/>
</dbReference>
<feature type="compositionally biased region" description="Basic and acidic residues" evidence="1">
    <location>
        <begin position="817"/>
        <end position="831"/>
    </location>
</feature>
<name>A0A9W8TEZ8_9AGAR</name>
<feature type="compositionally biased region" description="Low complexity" evidence="1">
    <location>
        <begin position="430"/>
        <end position="454"/>
    </location>
</feature>
<evidence type="ECO:0000313" key="4">
    <source>
        <dbReference type="Proteomes" id="UP001148786"/>
    </source>
</evidence>
<dbReference type="Pfam" id="PF09462">
    <property type="entry name" value="Mus7"/>
    <property type="match status" value="1"/>
</dbReference>
<feature type="region of interest" description="Disordered" evidence="1">
    <location>
        <begin position="1171"/>
        <end position="1195"/>
    </location>
</feature>
<feature type="compositionally biased region" description="Low complexity" evidence="1">
    <location>
        <begin position="563"/>
        <end position="598"/>
    </location>
</feature>
<feature type="compositionally biased region" description="Acidic residues" evidence="1">
    <location>
        <begin position="916"/>
        <end position="926"/>
    </location>
</feature>
<dbReference type="GO" id="GO:0000724">
    <property type="term" value="P:double-strand break repair via homologous recombination"/>
    <property type="evidence" value="ECO:0007669"/>
    <property type="project" value="TreeGrafter"/>
</dbReference>
<feature type="compositionally biased region" description="Basic and acidic residues" evidence="1">
    <location>
        <begin position="737"/>
        <end position="779"/>
    </location>
</feature>
<feature type="compositionally biased region" description="Low complexity" evidence="1">
    <location>
        <begin position="495"/>
        <end position="515"/>
    </location>
</feature>
<feature type="compositionally biased region" description="Basic and acidic residues" evidence="1">
    <location>
        <begin position="472"/>
        <end position="482"/>
    </location>
</feature>
<evidence type="ECO:0000256" key="1">
    <source>
        <dbReference type="SAM" id="MobiDB-lite"/>
    </source>
</evidence>
<feature type="compositionally biased region" description="Polar residues" evidence="1">
    <location>
        <begin position="350"/>
        <end position="360"/>
    </location>
</feature>
<feature type="compositionally biased region" description="Low complexity" evidence="1">
    <location>
        <begin position="1076"/>
        <end position="1092"/>
    </location>
</feature>
<protein>
    <recommendedName>
        <fullName evidence="2">Programmed cell death protein 2 C-terminal domain-containing protein</fullName>
    </recommendedName>
</protein>
<feature type="region of interest" description="Disordered" evidence="1">
    <location>
        <begin position="1022"/>
        <end position="1098"/>
    </location>
</feature>
<dbReference type="OrthoDB" id="443682at2759"/>
<feature type="compositionally biased region" description="Low complexity" evidence="1">
    <location>
        <begin position="894"/>
        <end position="904"/>
    </location>
</feature>
<dbReference type="GO" id="GO:0005634">
    <property type="term" value="C:nucleus"/>
    <property type="evidence" value="ECO:0007669"/>
    <property type="project" value="InterPro"/>
</dbReference>
<feature type="region of interest" description="Disordered" evidence="1">
    <location>
        <begin position="378"/>
        <end position="397"/>
    </location>
</feature>
<feature type="compositionally biased region" description="Basic and acidic residues" evidence="1">
    <location>
        <begin position="796"/>
        <end position="810"/>
    </location>
</feature>
<dbReference type="PANTHER" id="PTHR28122">
    <property type="entry name" value="E3 UBIQUITIN-PROTEIN LIGASE SUBSTRATE RECEPTOR MMS22"/>
    <property type="match status" value="1"/>
</dbReference>
<feature type="compositionally biased region" description="Basic and acidic residues" evidence="1">
    <location>
        <begin position="860"/>
        <end position="872"/>
    </location>
</feature>
<sequence>MAPSRDDDWSDSDEEELSEVETNVLLGVPDGHVDVGIDVLDAAVSRIGGLPMAGGGSFGGNNGNMFGLGAQIFGGAPLLDESKPETVPEDQAKSFKEEQLLNNEDDECDSDADSEESLLTAMASTAIGESPWRSAPSYPAIYLSTMTEYLPAQPKPQIPKGVAMEDLGDDDKKEKGISWAKETYENSLDVDQVFERFTKRVGVEAEQCVRYELKGTPLPFASDRTFDLLWPAPKEDPLPVTKPDFEVVHSQPREYKTTDVPLCPSCNSKRVFECQLMPNLINVLRPTWEAEEKANKLTDVERRKAVERALKGLDKDQKRGMEWGTYDEFVETSDVEELEELQKNGRRLSKGSSPKSSFVNLRSAESPPRKRMKLFHEDAANDHEPKPTALTTSSPLKAILSTSRNSLQEDMMTEDRLSRATISSAKSIFTTRTSPSPIRSQSSSTLPVTTSPSPGFISSRSPTHTPPSGFEDSGKKWDEKVLAKVSAPSPEKPQDSLLLDLSSRSPSPMSSQASPSRPPLASIPLNEGLEMVVDSPKRAMISPRQTMNPSTPHYEFAAPHSQSPVPLSLFHLSPSPSRIQPKSPSPASTSPIAAASSADELLMFSPTRSASRPTSLSPQSAACNSSLAAQSQPSSPAPERSAHPSSRPSPVNPPSRGRTEDDALSAATIRAIVQEEQQSSRYSLRQRQPAQLRPYTLDQIHYVQALQDNPEAIIKLRNLPLHRHRHPDDHYEEDETQQDHDTEWEAQERKRLRREELRRQTETERHSGGRSSHESHCRYDALLPDLPSTDEEDREMDAVAKEARKILRAKEKQRKAKEKEGRQRQRVEKTHNPKPYPFSNARSPRGATPGPSGRGASSSRNDDPTAQEDHDSLFSSRGVTPHFPSPGPSFMNARRSSTRSPSPSNDDNVLRGYFHEDDDFYMDDPNEAPKHEITEITEPESDQPATLPPTSSSPRILHEDVIELDLCDDQPQAKRDSRHSSISSAGSPEILLDLPKSKRRVLGKMMPAFMINKLIQKGESFSKIKPDKRVRSPSPFPEHAGPLAPGETRVRKIANPKDIGDIKGDSESEDELRPVSGSGSSSSAGGHSSSEDSGSDSDDVEILHTYRHRSMPKPTPEVIDLVHHVSASENSSDDDDIQFFVHREKPAYRRKVTKKMGDQSLIDWMLPRVRTIGGNGKDRQQAKSERRRRRHRPSGYRIDVMTRGSRGHGKERQTLLSFDKFEEKKHKHRIDPIVVNWRSGTGGPKSAKQSAGDQESPFHEDAGRHALPETGDYVMTVPENGSKLSRKEREKLRRAQAKKNGIYNFSSGGGRRVTTGRSRDNTFTVDLEDEGFHRALAPLSAGSAAGCEHPKKYEAPLLKKVKTYSETRSTGIAQSSELAPSQGSLLDQFSNSSQPKESNSVHIAVDLNICRLPSGKSLSPSSYIRRGRLHELTNVVFGNREPPAPVSTILRGYDIGPTMGVEKLCSLLPKLCDSFLDFSGGLPDPDFDELVVQWKQVAHVLPHLVSWYLKTSEETYKALLRETVEREILRLVDELEKSTLTFIDIPVLTTAWFAVDMASRLLSFPSTLPSSSGLPRPLKASSTLLMRFLLQSDIRKVSDVVQSDNGLDNRSRDAYAAELWVCLIHLLNGTTQEVQTKAPKSYAFWTILTDLVQAKVKIFNAAQSLKVSENIWLTIFTVCSLSQFSIHGMTTGEPRLPACWDLVALALKTIRLTDSAEQLRDLNPVKLQLRDRYVGLVTSRCAHLREKWHWRLDDGSPMFNQLAEIFRSRNFANLRHEDEKKMPKFFVARNWEYLSAYSSLETAFSIFLKLIVQAAQDDEKNTGRKSSAKVKKLLSLAVPLGSLPFSKTNPPTRRDFTMYWNRLSAVAVSIFLDQNDYEDRTKKARHYVAFEDADYTTRHLIICGIVRLTALLITRGIQVTAMIEWIEHIAKTLQPEVKEFMSKEWNQAFDPSEISKADPIRLTSHLIASVGQIISSYKDTRQYPTAGLLLALKPLLMLAITKTEVSRPSLGYLASEIFATRSLVLPKPPRPARSPRATVVEEESQESQDFGGIDLDLDGMDWDAPDLAEALGDAPSSTPNPERIQKENALRDALSTTQFKWLVYSHLKQYLQPPPSNVVRKDHVKACDQWLRLWLCCADIETQPTKWAHCLSLVDSLTKTVGDEVWISRVNLSTMYQLLQLDPMAYLMQIDRAMEAFFLALVSCSLDLENGYVSLLLSIDNLAHPLFANATCLPSRKAESGDFEFATEEFVQLRLSLVQVIFRNLNESLLRQVAGNRDLEPENQRYLDLCTKMFSTMRSTRTALLQKDGTFDKLQNYNEFCKQIFSAFEENLQLAKDPSFEFWVGWVRTLAM</sequence>
<feature type="region of interest" description="Disordered" evidence="1">
    <location>
        <begin position="542"/>
        <end position="663"/>
    </location>
</feature>
<comment type="caution">
    <text evidence="3">The sequence shown here is derived from an EMBL/GenBank/DDBJ whole genome shotgun (WGS) entry which is preliminary data.</text>
</comment>
<reference evidence="3" key="1">
    <citation type="submission" date="2022-07" db="EMBL/GenBank/DDBJ databases">
        <title>Genome Sequence of Agrocybe chaxingu.</title>
        <authorList>
            <person name="Buettner E."/>
        </authorList>
    </citation>
    <scope>NUCLEOTIDE SEQUENCE</scope>
    <source>
        <strain evidence="3">MP-N11</strain>
    </source>
</reference>
<dbReference type="GO" id="GO:0005737">
    <property type="term" value="C:cytoplasm"/>
    <property type="evidence" value="ECO:0007669"/>
    <property type="project" value="InterPro"/>
</dbReference>
<feature type="region of interest" description="Disordered" evidence="1">
    <location>
        <begin position="428"/>
        <end position="528"/>
    </location>
</feature>
<feature type="region of interest" description="Disordered" evidence="1">
    <location>
        <begin position="1372"/>
        <end position="1393"/>
    </location>
</feature>
<feature type="domain" description="Programmed cell death protein 2 C-terminal" evidence="2">
    <location>
        <begin position="191"/>
        <end position="337"/>
    </location>
</feature>
<feature type="compositionally biased region" description="Polar residues" evidence="1">
    <location>
        <begin position="606"/>
        <end position="624"/>
    </location>
</feature>
<dbReference type="InterPro" id="IPR019021">
    <property type="entry name" value="Mms22"/>
</dbReference>
<evidence type="ECO:0000313" key="3">
    <source>
        <dbReference type="EMBL" id="KAJ3515760.1"/>
    </source>
</evidence>
<organism evidence="3 4">
    <name type="scientific">Agrocybe chaxingu</name>
    <dbReference type="NCBI Taxonomy" id="84603"/>
    <lineage>
        <taxon>Eukaryota</taxon>
        <taxon>Fungi</taxon>
        <taxon>Dikarya</taxon>
        <taxon>Basidiomycota</taxon>
        <taxon>Agaricomycotina</taxon>
        <taxon>Agaricomycetes</taxon>
        <taxon>Agaricomycetidae</taxon>
        <taxon>Agaricales</taxon>
        <taxon>Agaricineae</taxon>
        <taxon>Strophariaceae</taxon>
        <taxon>Agrocybe</taxon>
    </lineage>
</organism>
<feature type="compositionally biased region" description="Basic residues" evidence="1">
    <location>
        <begin position="1185"/>
        <end position="1194"/>
    </location>
</feature>
<evidence type="ECO:0000259" key="2">
    <source>
        <dbReference type="Pfam" id="PF04194"/>
    </source>
</evidence>
<proteinExistence type="predicted"/>
<dbReference type="GO" id="GO:0035361">
    <property type="term" value="C:Cul8-RING ubiquitin ligase complex"/>
    <property type="evidence" value="ECO:0007669"/>
    <property type="project" value="TreeGrafter"/>
</dbReference>
<dbReference type="InterPro" id="IPR007320">
    <property type="entry name" value="PDCD2_C"/>
</dbReference>
<feature type="region of interest" description="Disordered" evidence="1">
    <location>
        <begin position="725"/>
        <end position="959"/>
    </location>
</feature>
<accession>A0A9W8TEZ8</accession>
<dbReference type="Proteomes" id="UP001148786">
    <property type="component" value="Unassembled WGS sequence"/>
</dbReference>
<feature type="region of interest" description="Disordered" evidence="1">
    <location>
        <begin position="341"/>
        <end position="370"/>
    </location>
</feature>
<dbReference type="GO" id="GO:0031297">
    <property type="term" value="P:replication fork processing"/>
    <property type="evidence" value="ECO:0007669"/>
    <property type="project" value="InterPro"/>
</dbReference>
<dbReference type="Pfam" id="PF04194">
    <property type="entry name" value="PDCD2_C"/>
    <property type="match status" value="1"/>
</dbReference>
<gene>
    <name evidence="3" type="ORF">NLJ89_g1556</name>
</gene>
<feature type="compositionally biased region" description="Low complexity" evidence="1">
    <location>
        <begin position="842"/>
        <end position="859"/>
    </location>
</feature>
<dbReference type="PANTHER" id="PTHR28122:SF1">
    <property type="entry name" value="E3 UBIQUITIN-PROTEIN LIGASE SUBSTRATE RECEPTOR MMS22"/>
    <property type="match status" value="1"/>
</dbReference>
<keyword evidence="4" id="KW-1185">Reference proteome</keyword>